<dbReference type="GO" id="GO:0005829">
    <property type="term" value="C:cytosol"/>
    <property type="evidence" value="ECO:0007669"/>
    <property type="project" value="TreeGrafter"/>
</dbReference>
<evidence type="ECO:0000313" key="4">
    <source>
        <dbReference type="EMBL" id="RLJ71107.1"/>
    </source>
</evidence>
<protein>
    <submittedName>
        <fullName evidence="4">Tat proofreading chaperone FdhE</fullName>
    </submittedName>
</protein>
<dbReference type="PANTHER" id="PTHR37689">
    <property type="entry name" value="PROTEIN FDHE"/>
    <property type="match status" value="1"/>
</dbReference>
<organism evidence="4 5">
    <name type="scientific">Hydrogenivirga caldilitoris</name>
    <dbReference type="NCBI Taxonomy" id="246264"/>
    <lineage>
        <taxon>Bacteria</taxon>
        <taxon>Pseudomonadati</taxon>
        <taxon>Aquificota</taxon>
        <taxon>Aquificia</taxon>
        <taxon>Aquificales</taxon>
        <taxon>Aquificaceae</taxon>
        <taxon>Hydrogenivirga</taxon>
    </lineage>
</organism>
<reference evidence="4 5" key="1">
    <citation type="submission" date="2018-10" db="EMBL/GenBank/DDBJ databases">
        <title>Genomic Encyclopedia of Archaeal and Bacterial Type Strains, Phase II (KMG-II): from individual species to whole genera.</title>
        <authorList>
            <person name="Goeker M."/>
        </authorList>
    </citation>
    <scope>NUCLEOTIDE SEQUENCE [LARGE SCALE GENOMIC DNA]</scope>
    <source>
        <strain evidence="4 5">DSM 16510</strain>
    </source>
</reference>
<name>A0A497XQ52_9AQUI</name>
<gene>
    <name evidence="4" type="ORF">BCF55_1400</name>
</gene>
<dbReference type="Gene3D" id="3.90.1670.10">
    <property type="entry name" value="FdhE-like domain"/>
    <property type="match status" value="1"/>
</dbReference>
<evidence type="ECO:0000256" key="1">
    <source>
        <dbReference type="ARBA" id="ARBA00022490"/>
    </source>
</evidence>
<dbReference type="OrthoDB" id="9811074at2"/>
<dbReference type="EMBL" id="RCCJ01000001">
    <property type="protein sequence ID" value="RLJ71107.1"/>
    <property type="molecule type" value="Genomic_DNA"/>
</dbReference>
<dbReference type="AlphaFoldDB" id="A0A497XQ52"/>
<keyword evidence="5" id="KW-1185">Reference proteome</keyword>
<dbReference type="InterPro" id="IPR024064">
    <property type="entry name" value="FdhE-like_sf"/>
</dbReference>
<dbReference type="RefSeq" id="WP_121011955.1">
    <property type="nucleotide sequence ID" value="NZ_RCCJ01000001.1"/>
</dbReference>
<dbReference type="SUPFAM" id="SSF144020">
    <property type="entry name" value="FdhE-like"/>
    <property type="match status" value="1"/>
</dbReference>
<feature type="domain" description="FdhE C-terminal" evidence="3">
    <location>
        <begin position="201"/>
        <end position="276"/>
    </location>
</feature>
<dbReference type="InterPro" id="IPR056797">
    <property type="entry name" value="FdhE_central"/>
</dbReference>
<dbReference type="Pfam" id="PF24860">
    <property type="entry name" value="FdhE_C"/>
    <property type="match status" value="1"/>
</dbReference>
<comment type="caution">
    <text evidence="4">The sequence shown here is derived from an EMBL/GenBank/DDBJ whole genome shotgun (WGS) entry which is preliminary data.</text>
</comment>
<evidence type="ECO:0000259" key="3">
    <source>
        <dbReference type="Pfam" id="PF24860"/>
    </source>
</evidence>
<dbReference type="PANTHER" id="PTHR37689:SF1">
    <property type="entry name" value="PROTEIN FDHE"/>
    <property type="match status" value="1"/>
</dbReference>
<dbReference type="Proteomes" id="UP000267841">
    <property type="component" value="Unassembled WGS sequence"/>
</dbReference>
<dbReference type="Pfam" id="PF24859">
    <property type="entry name" value="FdhE_central"/>
    <property type="match status" value="1"/>
</dbReference>
<sequence length="278" mass="31997">MNIFKQKEREFALARVKQLKEKFPESRQILDFMERILEFQNRVIEDISEKGIPIDTSEAQGRIKHGKPALNLSSVDWKPFLPYMRELLDIASDIGTEEIKAEADRLRLSSQEELLAQLVNFTEGMETNPIERLLFMAFLQPILYVVSDSVSFKQEAWLKNTCPVCGSKPSVSFLTDTEEWEGGRLLRCSLCLTDWLYIRTKCVECGNNEDDKLDYFVSQDVSYIELQACTQCHRYIKLVDMRKDGLAVPDLEDIASVSLDLWAEGEGYTKVEKNLLGF</sequence>
<dbReference type="GO" id="GO:0051604">
    <property type="term" value="P:protein maturation"/>
    <property type="evidence" value="ECO:0007669"/>
    <property type="project" value="TreeGrafter"/>
</dbReference>
<evidence type="ECO:0000313" key="5">
    <source>
        <dbReference type="Proteomes" id="UP000267841"/>
    </source>
</evidence>
<proteinExistence type="predicted"/>
<evidence type="ECO:0000259" key="2">
    <source>
        <dbReference type="Pfam" id="PF24859"/>
    </source>
</evidence>
<dbReference type="CDD" id="cd16341">
    <property type="entry name" value="FdhE"/>
    <property type="match status" value="1"/>
</dbReference>
<keyword evidence="1" id="KW-0963">Cytoplasm</keyword>
<dbReference type="InterPro" id="IPR006452">
    <property type="entry name" value="Formate_DH_accessory"/>
</dbReference>
<dbReference type="InterPro" id="IPR056796">
    <property type="entry name" value="FdhE_C"/>
</dbReference>
<feature type="domain" description="FdhE central" evidence="2">
    <location>
        <begin position="161"/>
        <end position="199"/>
    </location>
</feature>
<accession>A0A497XQ52</accession>
<dbReference type="GO" id="GO:0008199">
    <property type="term" value="F:ferric iron binding"/>
    <property type="evidence" value="ECO:0007669"/>
    <property type="project" value="TreeGrafter"/>
</dbReference>